<gene>
    <name evidence="1" type="ORF">KGB56_25815</name>
</gene>
<geneLocation type="plasmid" evidence="1 2">
    <name>pAb134-03</name>
</geneLocation>
<evidence type="ECO:0000313" key="2">
    <source>
        <dbReference type="Proteomes" id="UP000680706"/>
    </source>
</evidence>
<keyword evidence="2" id="KW-1185">Reference proteome</keyword>
<dbReference type="RefSeq" id="WP_143508365.1">
    <property type="nucleotide sequence ID" value="NZ_CP074129.1"/>
</dbReference>
<organism evidence="1 2">
    <name type="scientific">Pseudovibrio brasiliensis</name>
    <dbReference type="NCBI Taxonomy" id="1898042"/>
    <lineage>
        <taxon>Bacteria</taxon>
        <taxon>Pseudomonadati</taxon>
        <taxon>Pseudomonadota</taxon>
        <taxon>Alphaproteobacteria</taxon>
        <taxon>Hyphomicrobiales</taxon>
        <taxon>Stappiaceae</taxon>
        <taxon>Pseudovibrio</taxon>
    </lineage>
</organism>
<dbReference type="Proteomes" id="UP000680706">
    <property type="component" value="Plasmid pAb134-03"/>
</dbReference>
<protein>
    <submittedName>
        <fullName evidence="1">Uncharacterized protein</fullName>
    </submittedName>
</protein>
<accession>A0ABX8AYX7</accession>
<proteinExistence type="predicted"/>
<reference evidence="1 2" key="1">
    <citation type="journal article" date="2021" name="Angew. Chem. Int. Ed. Engl.">
        <title>A novel family of nonribosomal peptides modulate collective behavior in Pseudovibrio bacteria isolated from marine sponges.</title>
        <authorList>
            <person name="Ioca L.P."/>
            <person name="Dai Y."/>
            <person name="Kunakom S."/>
            <person name="Diaz-Espinosa J."/>
            <person name="Krunic A."/>
            <person name="Crnkovic C.M."/>
            <person name="Orjala J."/>
            <person name="Sanchez L.M."/>
            <person name="Ferreira A.G."/>
            <person name="Berlinck R.G.S."/>
            <person name="Eustaquio A.S."/>
        </authorList>
    </citation>
    <scope>NUCLEOTIDE SEQUENCE [LARGE SCALE GENOMIC DNA]</scope>
    <source>
        <strain evidence="1 2">Ab134</strain>
        <plasmid evidence="1 2">pAb134-03</plasmid>
    </source>
</reference>
<evidence type="ECO:0000313" key="1">
    <source>
        <dbReference type="EMBL" id="QUS59035.1"/>
    </source>
</evidence>
<dbReference type="EMBL" id="CP074129">
    <property type="protein sequence ID" value="QUS59035.1"/>
    <property type="molecule type" value="Genomic_DNA"/>
</dbReference>
<name>A0ABX8AYX7_9HYPH</name>
<keyword evidence="1" id="KW-0614">Plasmid</keyword>
<sequence length="715" mass="80996">MAQELSKPEETEQELRTGQWLADYAPAEFVLLEEDPTMAQFIVLPRKEGFERPEILRVPERLSNDPLCLAIIAFCKSEVFLGGGSNYRYNKWSTFKKLFEFLDNTYGEQGQSDVSAIHPDWLNQLKKHKVSVSGDIANVNTALKWYIKSGASDKEAIARVNVTQKKIPSISRHNTGTTRALSELSTLGYDDQTLLMSLRLFCLVMLKLFKEQREYLVAAPGVLDAQSRLSRLPLETAQDIKLGRPMKTKVQEPFYRPIWDAIRTSNDPILMERLLINCKSSFTLLEESPEAWTVKAQLAVLEKQLNRNGMLSGMRGKPPFARFNKLSFEYLNRPTQLEASLVSWLLASERIQHSGQLNLLIGDFSISGELGSWEFSKGRSAQSVHTTPMYRQGSALYEAYSNYIDLAAPDGALNFGRVPTCVQLRISYSSYGASNYGPLLAVTRPWSCLRQLLLEQYPATKPFIDLLTEICTHNEGLVTKYLKGHRQSFEGSASLALAYVAQSVALVTGRRGFRDKRDAYEMFAQRDVEAALNAHTAEVRQEIYINRSETITRINERKWFSEVVSGEMVRDARNLIEVQSNSRARVVSLSEARKVLGLKKVMRPSNELDELSDLLDGCFGPTVKTGNFGDIRMGSETLIVELPITASLMITYQNALEKVLRKKTAISDRKKAYFLSRYLYVEELLHKFEPSIIEQGRALLQRYDLPSPPIFVEKL</sequence>